<keyword evidence="12" id="KW-1133">Transmembrane helix</keyword>
<keyword evidence="3" id="KW-0767">Surface film</keyword>
<dbReference type="PANTHER" id="PTHR10800">
    <property type="entry name" value="PULMONARY SURFACTANT-ASSOCIATED PROTEIN C"/>
    <property type="match status" value="1"/>
</dbReference>
<keyword evidence="4" id="KW-0964">Secreted</keyword>
<keyword evidence="14" id="KW-1185">Reference proteome</keyword>
<evidence type="ECO:0000256" key="5">
    <source>
        <dbReference type="ARBA" id="ARBA00022713"/>
    </source>
</evidence>
<keyword evidence="12" id="KW-0472">Membrane</keyword>
<protein>
    <recommendedName>
        <fullName evidence="9">Surfactant protein C</fullName>
    </recommendedName>
    <alternativeName>
        <fullName evidence="10">Pulmonary surfactant-associated protein C</fullName>
    </alternativeName>
</protein>
<feature type="transmembrane region" description="Helical" evidence="12">
    <location>
        <begin position="33"/>
        <end position="58"/>
    </location>
</feature>
<evidence type="ECO:0000256" key="10">
    <source>
        <dbReference type="ARBA" id="ARBA00044825"/>
    </source>
</evidence>
<feature type="region of interest" description="Disordered" evidence="11">
    <location>
        <begin position="1"/>
        <end position="20"/>
    </location>
</feature>
<feature type="transmembrane region" description="Helical" evidence="12">
    <location>
        <begin position="340"/>
        <end position="363"/>
    </location>
</feature>
<feature type="domain" description="BRICHOS" evidence="13">
    <location>
        <begin position="97"/>
        <end position="181"/>
    </location>
</feature>
<dbReference type="RefSeq" id="XP_039244182.1">
    <property type="nucleotide sequence ID" value="XM_039388248.1"/>
</dbReference>
<evidence type="ECO:0000256" key="7">
    <source>
        <dbReference type="ARBA" id="ARBA00023157"/>
    </source>
</evidence>
<dbReference type="Pfam" id="PF08999">
    <property type="entry name" value="SP_C-Propep"/>
    <property type="match status" value="2"/>
</dbReference>
<gene>
    <name evidence="15" type="primary">SFTPC</name>
</gene>
<dbReference type="GO" id="GO:0005615">
    <property type="term" value="C:extracellular space"/>
    <property type="evidence" value="ECO:0007669"/>
    <property type="project" value="TreeGrafter"/>
</dbReference>
<evidence type="ECO:0000256" key="2">
    <source>
        <dbReference type="ARBA" id="ARBA00004364"/>
    </source>
</evidence>
<dbReference type="InterPro" id="IPR001729">
    <property type="entry name" value="SP-C"/>
</dbReference>
<keyword evidence="5" id="KW-0305">Gaseous exchange</keyword>
<evidence type="ECO:0000313" key="14">
    <source>
        <dbReference type="Proteomes" id="UP000504627"/>
    </source>
</evidence>
<evidence type="ECO:0000256" key="6">
    <source>
        <dbReference type="ARBA" id="ARBA00023139"/>
    </source>
</evidence>
<keyword evidence="7" id="KW-1015">Disulfide bond</keyword>
<dbReference type="Pfam" id="PF04089">
    <property type="entry name" value="BRICHOS"/>
    <property type="match status" value="2"/>
</dbReference>
<evidence type="ECO:0000256" key="3">
    <source>
        <dbReference type="ARBA" id="ARBA00022439"/>
    </source>
</evidence>
<proteinExistence type="predicted"/>
<evidence type="ECO:0000256" key="4">
    <source>
        <dbReference type="ARBA" id="ARBA00022525"/>
    </source>
</evidence>
<evidence type="ECO:0000256" key="9">
    <source>
        <dbReference type="ARBA" id="ARBA00044778"/>
    </source>
</evidence>
<accession>A0A7R5L341</accession>
<dbReference type="InParanoid" id="A0A7R5L341"/>
<feature type="domain" description="BRICHOS" evidence="13">
    <location>
        <begin position="395"/>
        <end position="477"/>
    </location>
</feature>
<keyword evidence="8" id="KW-0449">Lipoprotein</keyword>
<evidence type="ECO:0000256" key="8">
    <source>
        <dbReference type="ARBA" id="ARBA00023288"/>
    </source>
</evidence>
<keyword evidence="6" id="KW-0564">Palmitate</keyword>
<evidence type="ECO:0000256" key="1">
    <source>
        <dbReference type="ARBA" id="ARBA00002263"/>
    </source>
</evidence>
<dbReference type="GeneID" id="113984226"/>
<dbReference type="Gene3D" id="3.30.390.150">
    <property type="match status" value="2"/>
</dbReference>
<dbReference type="SMART" id="SM01039">
    <property type="entry name" value="BRICHOS"/>
    <property type="match status" value="2"/>
</dbReference>
<dbReference type="PANTHER" id="PTHR10800:SF4">
    <property type="entry name" value="PULMONARY SURFACTANT-ASSOCIATED PROTEIN C"/>
    <property type="match status" value="1"/>
</dbReference>
<evidence type="ECO:0000256" key="12">
    <source>
        <dbReference type="SAM" id="Phobius"/>
    </source>
</evidence>
<name>A0A7R5L341_9PASS</name>
<dbReference type="InterPro" id="IPR007084">
    <property type="entry name" value="BRICHOS_dom"/>
</dbReference>
<evidence type="ECO:0000259" key="13">
    <source>
        <dbReference type="PROSITE" id="PS50869"/>
    </source>
</evidence>
<dbReference type="PROSITE" id="PS50869">
    <property type="entry name" value="BRICHOS"/>
    <property type="match status" value="2"/>
</dbReference>
<evidence type="ECO:0000313" key="15">
    <source>
        <dbReference type="RefSeq" id="XP_039244182.1"/>
    </source>
</evidence>
<dbReference type="InterPro" id="IPR015091">
    <property type="entry name" value="Surfactant_protein_propep"/>
</dbReference>
<sequence>MDDSSKEALMEEAPPRYTESPRLPCVPHQLKCVLIAVVVVVVLVVVIAAFLLLGLHITEAHAETVLRMTIHGLDGEGTPQRLSMSKKERTGTFSVRDGLNASATVVYDYSKLLVGYRSWRHRACYITRVARDNFPGLDAVTDTFQRRQAEEVGDSAVPLADRSILGTTINILCSTVPVYWAYHGRMLHPGGFALALTPRSWAAESSSCPGTSVLDQVPWEPLDLRVPRRIQLGEEEEEEEEAAMESSMKQVVVEEEEDSEQGCCCPGCCLPCTMCCAKCCARCAQCCCLPKCCKCPKLPGCSGCCGCSGCFGCLRKSLCFVPRLLCYLPRKLLGCHHLRCLLIVVVVVVLLVVIIAGALLMWLHVDQSHADTVLRMGLWGGSAQEEDAATFYLDSGDGNAATVIYDYRNLLVSYRSRLHRACFLTRVDKDNIPGLDTVAETFQRRQDEQRISLPLADRSLLGTTASILCSALPVYWA</sequence>
<reference evidence="15" key="1">
    <citation type="submission" date="2025-08" db="UniProtKB">
        <authorList>
            <consortium name="RefSeq"/>
        </authorList>
    </citation>
    <scope>IDENTIFICATION</scope>
    <source>
        <tissue evidence="15">Muscle</tissue>
    </source>
</reference>
<dbReference type="AlphaFoldDB" id="A0A7R5L341"/>
<comment type="subcellular location">
    <subcellularLocation>
        <location evidence="2">Secreted</location>
        <location evidence="2">Extracellular space</location>
        <location evidence="2">Surface film</location>
    </subcellularLocation>
</comment>
<dbReference type="SMART" id="SM00019">
    <property type="entry name" value="SF_P"/>
    <property type="match status" value="2"/>
</dbReference>
<keyword evidence="12" id="KW-0812">Transmembrane</keyword>
<dbReference type="Proteomes" id="UP000504627">
    <property type="component" value="Unplaced"/>
</dbReference>
<organism evidence="14 15">
    <name type="scientific">Pipra filicauda</name>
    <name type="common">Wire-tailed manakin</name>
    <dbReference type="NCBI Taxonomy" id="649802"/>
    <lineage>
        <taxon>Eukaryota</taxon>
        <taxon>Metazoa</taxon>
        <taxon>Chordata</taxon>
        <taxon>Craniata</taxon>
        <taxon>Vertebrata</taxon>
        <taxon>Euteleostomi</taxon>
        <taxon>Archelosauria</taxon>
        <taxon>Archosauria</taxon>
        <taxon>Dinosauria</taxon>
        <taxon>Saurischia</taxon>
        <taxon>Theropoda</taxon>
        <taxon>Coelurosauria</taxon>
        <taxon>Aves</taxon>
        <taxon>Neognathae</taxon>
        <taxon>Neoaves</taxon>
        <taxon>Telluraves</taxon>
        <taxon>Australaves</taxon>
        <taxon>Passeriformes</taxon>
        <taxon>Pipridae</taxon>
        <taxon>Pipra</taxon>
    </lineage>
</organism>
<dbReference type="CTD" id="6440"/>
<dbReference type="GO" id="GO:0007585">
    <property type="term" value="P:respiratory gaseous exchange by respiratory system"/>
    <property type="evidence" value="ECO:0007669"/>
    <property type="project" value="UniProtKB-KW"/>
</dbReference>
<comment type="function">
    <text evidence="1">Pulmonary surfactant associated proteins promote alveolar stability by lowering the surface tension at the air-liquid interface in the peripheral air spaces.</text>
</comment>
<evidence type="ECO:0000256" key="11">
    <source>
        <dbReference type="SAM" id="MobiDB-lite"/>
    </source>
</evidence>